<dbReference type="HOGENOM" id="CLU_114028_0_0_7"/>
<dbReference type="eggNOG" id="ENOG50317XU">
    <property type="taxonomic scope" value="Bacteria"/>
</dbReference>
<gene>
    <name evidence="3" type="ordered locus">Daes_3330</name>
</gene>
<dbReference type="EMBL" id="CP002431">
    <property type="protein sequence ID" value="ADU64318.1"/>
    <property type="molecule type" value="Genomic_DNA"/>
</dbReference>
<name>E6VSH5_PSEA9</name>
<dbReference type="KEGG" id="das:Daes_3330"/>
<evidence type="ECO:0000313" key="4">
    <source>
        <dbReference type="Proteomes" id="UP000002191"/>
    </source>
</evidence>
<accession>E6VSH5</accession>
<dbReference type="Proteomes" id="UP000002191">
    <property type="component" value="Chromosome"/>
</dbReference>
<dbReference type="STRING" id="643562.Daes_3330"/>
<organism evidence="3 4">
    <name type="scientific">Pseudodesulfovibrio aespoeensis (strain ATCC 700646 / DSM 10631 / Aspo-2)</name>
    <name type="common">Desulfovibrio aespoeensis</name>
    <dbReference type="NCBI Taxonomy" id="643562"/>
    <lineage>
        <taxon>Bacteria</taxon>
        <taxon>Pseudomonadati</taxon>
        <taxon>Thermodesulfobacteriota</taxon>
        <taxon>Desulfovibrionia</taxon>
        <taxon>Desulfovibrionales</taxon>
        <taxon>Desulfovibrionaceae</taxon>
    </lineage>
</organism>
<keyword evidence="2" id="KW-0472">Membrane</keyword>
<sequence>MTKPVRDTTSGFKTREPAVRKEQTGGGGTGRKAVGVGQGSDASVVVRKPRKKRDRESDRFIRTMIWTAVICGLFLAGQVVRYSLYRAQLMEIEAQTDVLYASVLGPDIGQSPFGRLQFEHGKLAARRGLGLDPLSVLAALSRPAVESLRIEGVSLTGKSGRVRGFFGPNVDHFDDYLNALSRDEQFVFSLEKREDVFGGILFSLTVEPQ</sequence>
<keyword evidence="2" id="KW-1133">Transmembrane helix</keyword>
<feature type="transmembrane region" description="Helical" evidence="2">
    <location>
        <begin position="60"/>
        <end position="80"/>
    </location>
</feature>
<reference evidence="3 4" key="2">
    <citation type="journal article" date="2014" name="Genome Announc.">
        <title>Complete Genome Sequence of the Subsurface, Mesophilic Sulfate-Reducing Bacterium Desulfovibrio aespoeensis Aspo-2.</title>
        <authorList>
            <person name="Pedersen K."/>
            <person name="Bengtsson A."/>
            <person name="Edlund J."/>
            <person name="Rabe L."/>
            <person name="Hazen T."/>
            <person name="Chakraborty R."/>
            <person name="Goodwin L."/>
            <person name="Shapiro N."/>
        </authorList>
    </citation>
    <scope>NUCLEOTIDE SEQUENCE [LARGE SCALE GENOMIC DNA]</scope>
    <source>
        <strain evidence="4">ATCC 700646 / DSM 10631 / Aspo-2</strain>
    </source>
</reference>
<feature type="region of interest" description="Disordered" evidence="1">
    <location>
        <begin position="1"/>
        <end position="50"/>
    </location>
</feature>
<dbReference type="AlphaFoldDB" id="E6VSH5"/>
<evidence type="ECO:0000313" key="3">
    <source>
        <dbReference type="EMBL" id="ADU64318.1"/>
    </source>
</evidence>
<evidence type="ECO:0000256" key="2">
    <source>
        <dbReference type="SAM" id="Phobius"/>
    </source>
</evidence>
<keyword evidence="2" id="KW-0812">Transmembrane</keyword>
<reference evidence="4" key="1">
    <citation type="submission" date="2010-12" db="EMBL/GenBank/DDBJ databases">
        <title>Complete sequence of Desulfovibrio aespoeensis Aspo-2.</title>
        <authorList>
            <consortium name="US DOE Joint Genome Institute"/>
            <person name="Lucas S."/>
            <person name="Copeland A."/>
            <person name="Lapidus A."/>
            <person name="Cheng J.-F."/>
            <person name="Goodwin L."/>
            <person name="Pitluck S."/>
            <person name="Chertkov O."/>
            <person name="Misra M."/>
            <person name="Detter J.C."/>
            <person name="Han C."/>
            <person name="Tapia R."/>
            <person name="Land M."/>
            <person name="Hauser L."/>
            <person name="Kyrpides N."/>
            <person name="Ivanova N."/>
            <person name="Ovchinnikova G."/>
            <person name="Pedersen K."/>
            <person name="Jagevall S."/>
            <person name="Hazen T."/>
            <person name="Woyke T."/>
        </authorList>
    </citation>
    <scope>NUCLEOTIDE SEQUENCE [LARGE SCALE GENOMIC DNA]</scope>
    <source>
        <strain evidence="4">ATCC 700646 / DSM 10631 / Aspo-2</strain>
    </source>
</reference>
<evidence type="ECO:0000256" key="1">
    <source>
        <dbReference type="SAM" id="MobiDB-lite"/>
    </source>
</evidence>
<feature type="compositionally biased region" description="Basic and acidic residues" evidence="1">
    <location>
        <begin position="13"/>
        <end position="23"/>
    </location>
</feature>
<proteinExistence type="predicted"/>
<dbReference type="RefSeq" id="WP_013516212.1">
    <property type="nucleotide sequence ID" value="NC_014844.1"/>
</dbReference>
<keyword evidence="4" id="KW-1185">Reference proteome</keyword>
<protein>
    <submittedName>
        <fullName evidence="3">Uncharacterized protein</fullName>
    </submittedName>
</protein>